<reference evidence="3 4" key="1">
    <citation type="submission" date="2019-05" db="EMBL/GenBank/DDBJ databases">
        <title>Arcobacter cibarius and Arcobacter thereius providing challenges in identification an antibiotic susceptibility and Quinolone resistance.</title>
        <authorList>
            <person name="Busch A."/>
            <person name="Hanel I."/>
            <person name="Hotzel H."/>
            <person name="Tomaso H."/>
        </authorList>
    </citation>
    <scope>NUCLEOTIDE SEQUENCE [LARGE SCALE GENOMIC DNA]</scope>
    <source>
        <strain evidence="3 4">16CS0831-2</strain>
    </source>
</reference>
<evidence type="ECO:0000313" key="2">
    <source>
        <dbReference type="EMBL" id="QKJ27451.1"/>
    </source>
</evidence>
<dbReference type="AlphaFoldDB" id="A0A7L5JQG8"/>
<evidence type="ECO:0000256" key="1">
    <source>
        <dbReference type="SAM" id="SignalP"/>
    </source>
</evidence>
<dbReference type="EMBL" id="VBUC01000013">
    <property type="protein sequence ID" value="TLS98799.1"/>
    <property type="molecule type" value="Genomic_DNA"/>
</dbReference>
<accession>A0A7L5JQG8</accession>
<gene>
    <name evidence="2" type="ORF">ACBT_1551</name>
    <name evidence="3" type="ORF">FE247_06515</name>
</gene>
<proteinExistence type="predicted"/>
<reference evidence="2 5" key="2">
    <citation type="submission" date="2020-05" db="EMBL/GenBank/DDBJ databases">
        <title>Complete genome sequencing of Campylobacter and Arcobacter type strains.</title>
        <authorList>
            <person name="Miller W.G."/>
            <person name="Yee E."/>
        </authorList>
    </citation>
    <scope>NUCLEOTIDE SEQUENCE [LARGE SCALE GENOMIC DNA]</scope>
    <source>
        <strain evidence="2 5">LMG 21996</strain>
    </source>
</reference>
<dbReference type="InterPro" id="IPR029058">
    <property type="entry name" value="AB_hydrolase_fold"/>
</dbReference>
<dbReference type="Proteomes" id="UP000305417">
    <property type="component" value="Unassembled WGS sequence"/>
</dbReference>
<feature type="chain" id="PRO_5029774670" evidence="1">
    <location>
        <begin position="21"/>
        <end position="273"/>
    </location>
</feature>
<dbReference type="OrthoDB" id="5451115at2"/>
<evidence type="ECO:0000313" key="4">
    <source>
        <dbReference type="Proteomes" id="UP000305417"/>
    </source>
</evidence>
<keyword evidence="1" id="KW-0732">Signal</keyword>
<organism evidence="2 5">
    <name type="scientific">Aliarcobacter cibarius</name>
    <dbReference type="NCBI Taxonomy" id="255507"/>
    <lineage>
        <taxon>Bacteria</taxon>
        <taxon>Pseudomonadati</taxon>
        <taxon>Campylobacterota</taxon>
        <taxon>Epsilonproteobacteria</taxon>
        <taxon>Campylobacterales</taxon>
        <taxon>Arcobacteraceae</taxon>
        <taxon>Aliarcobacter</taxon>
    </lineage>
</organism>
<dbReference type="Proteomes" id="UP000509513">
    <property type="component" value="Chromosome"/>
</dbReference>
<keyword evidence="4" id="KW-1185">Reference proteome</keyword>
<dbReference type="SUPFAM" id="SSF53474">
    <property type="entry name" value="alpha/beta-Hydrolases"/>
    <property type="match status" value="1"/>
</dbReference>
<protein>
    <submittedName>
        <fullName evidence="3">Lipase family protein</fullName>
    </submittedName>
</protein>
<dbReference type="RefSeq" id="WP_024776137.1">
    <property type="nucleotide sequence ID" value="NZ_CP054051.1"/>
</dbReference>
<feature type="signal peptide" evidence="1">
    <location>
        <begin position="1"/>
        <end position="20"/>
    </location>
</feature>
<evidence type="ECO:0000313" key="3">
    <source>
        <dbReference type="EMBL" id="TLS98799.1"/>
    </source>
</evidence>
<sequence length="273" mass="31222">MIRGICLLLFPILFFSACSSKVPTVELRIQTAFSYADKNNLKYEIIHTNNFDLFSLQNKNLFCENLNVYIEGDGLSFLNKNRISPNPTPVNSTILNLLSFDKSSCKVYIARPCQYYTSSSCNTSFWTNKRFSPEVINSFNEAMDYLKVKYKNNSFTLIGHSGGGAVATILSSYRSDVKYLVTIAGNLDIEKWVQLKRLTPLYGSLNPKDFTNDLKNLKQYHLVGKDDEVLPKELFFSYLNSFEDKSNVGYKIINANHNCCFEKDFQNIINSQK</sequence>
<dbReference type="Gene3D" id="3.40.50.1820">
    <property type="entry name" value="alpha/beta hydrolase"/>
    <property type="match status" value="1"/>
</dbReference>
<dbReference type="KEGG" id="acib:ACBT_1551"/>
<name>A0A7L5JQG8_9BACT</name>
<dbReference type="InterPro" id="IPR010315">
    <property type="entry name" value="DUF915_hydro-like"/>
</dbReference>
<dbReference type="EMBL" id="CP054051">
    <property type="protein sequence ID" value="QKJ27451.1"/>
    <property type="molecule type" value="Genomic_DNA"/>
</dbReference>
<dbReference type="PROSITE" id="PS51257">
    <property type="entry name" value="PROKAR_LIPOPROTEIN"/>
    <property type="match status" value="1"/>
</dbReference>
<dbReference type="Pfam" id="PF06028">
    <property type="entry name" value="DUF915"/>
    <property type="match status" value="1"/>
</dbReference>
<evidence type="ECO:0000313" key="5">
    <source>
        <dbReference type="Proteomes" id="UP000509513"/>
    </source>
</evidence>